<evidence type="ECO:0000313" key="2">
    <source>
        <dbReference type="EMBL" id="GFD53327.1"/>
    </source>
</evidence>
<organism evidence="2">
    <name type="scientific">Tanacetum cinerariifolium</name>
    <name type="common">Dalmatian daisy</name>
    <name type="synonym">Chrysanthemum cinerariifolium</name>
    <dbReference type="NCBI Taxonomy" id="118510"/>
    <lineage>
        <taxon>Eukaryota</taxon>
        <taxon>Viridiplantae</taxon>
        <taxon>Streptophyta</taxon>
        <taxon>Embryophyta</taxon>
        <taxon>Tracheophyta</taxon>
        <taxon>Spermatophyta</taxon>
        <taxon>Magnoliopsida</taxon>
        <taxon>eudicotyledons</taxon>
        <taxon>Gunneridae</taxon>
        <taxon>Pentapetalae</taxon>
        <taxon>asterids</taxon>
        <taxon>campanulids</taxon>
        <taxon>Asterales</taxon>
        <taxon>Asteraceae</taxon>
        <taxon>Asteroideae</taxon>
        <taxon>Anthemideae</taxon>
        <taxon>Anthemidinae</taxon>
        <taxon>Tanacetum</taxon>
    </lineage>
</organism>
<feature type="region of interest" description="Disordered" evidence="1">
    <location>
        <begin position="1"/>
        <end position="30"/>
    </location>
</feature>
<feature type="non-terminal residue" evidence="2">
    <location>
        <position position="1"/>
    </location>
</feature>
<name>A0A699X0M6_TANCI</name>
<dbReference type="EMBL" id="BKCJ011792956">
    <property type="protein sequence ID" value="GFD53327.1"/>
    <property type="molecule type" value="Genomic_DNA"/>
</dbReference>
<accession>A0A699X0M6</accession>
<reference evidence="2" key="1">
    <citation type="journal article" date="2019" name="Sci. Rep.">
        <title>Draft genome of Tanacetum cinerariifolium, the natural source of mosquito coil.</title>
        <authorList>
            <person name="Yamashiro T."/>
            <person name="Shiraishi A."/>
            <person name="Satake H."/>
            <person name="Nakayama K."/>
        </authorList>
    </citation>
    <scope>NUCLEOTIDE SEQUENCE</scope>
</reference>
<proteinExistence type="predicted"/>
<evidence type="ECO:0000256" key="1">
    <source>
        <dbReference type="SAM" id="MobiDB-lite"/>
    </source>
</evidence>
<feature type="compositionally biased region" description="Polar residues" evidence="1">
    <location>
        <begin position="18"/>
        <end position="30"/>
    </location>
</feature>
<comment type="caution">
    <text evidence="2">The sequence shown here is derived from an EMBL/GenBank/DDBJ whole genome shotgun (WGS) entry which is preliminary data.</text>
</comment>
<protein>
    <submittedName>
        <fullName evidence="2">Uncharacterized protein</fullName>
    </submittedName>
</protein>
<gene>
    <name evidence="2" type="ORF">Tci_925296</name>
</gene>
<sequence>DDNAAEEPVTAVADVEDQTIQSLTPLSPPP</sequence>
<dbReference type="AlphaFoldDB" id="A0A699X0M6"/>